<comment type="subcellular location">
    <subcellularLocation>
        <location evidence="1">Cell envelope</location>
    </subcellularLocation>
</comment>
<dbReference type="RefSeq" id="WP_015617280.1">
    <property type="nucleotide sequence ID" value="NC_021182.1"/>
</dbReference>
<dbReference type="EMBL" id="CP003261">
    <property type="protein sequence ID" value="AGK99006.1"/>
    <property type="molecule type" value="Genomic_DNA"/>
</dbReference>
<evidence type="ECO:0000313" key="7">
    <source>
        <dbReference type="Proteomes" id="UP000013523"/>
    </source>
</evidence>
<keyword evidence="6" id="KW-0813">Transport</keyword>
<dbReference type="STRING" id="86416.Clopa_4285"/>
<dbReference type="CDD" id="cd06301">
    <property type="entry name" value="PBP1_rhizopine_binding-like"/>
    <property type="match status" value="1"/>
</dbReference>
<dbReference type="GO" id="GO:0030246">
    <property type="term" value="F:carbohydrate binding"/>
    <property type="evidence" value="ECO:0007669"/>
    <property type="project" value="UniProtKB-ARBA"/>
</dbReference>
<sequence length="319" mass="35120">MKKFLLMMLTVMTICLFIGCVKTGNDTAKDINKIKIGVCIANGNDKYGSYLLDEMKNYSKSLKDVEVVFADAKQNSNTQLSQVEDFISQRVDAIIVTPVYIDSSKEITDKAKAANIPIISLMNPFENQSDSACYIAPDSKQAATLEMEYLAKKMNYKGNVAIIMGPMDDRAQRVRTETYHEVIAKYSDMKIVAEQPAEWDRARGMALMETWLKSGKEIDAVASNNDEMAIGALKAIEAAGKLGKITVGGIDATPDSLQYLKSGKLAVTVFQDAAKLSKSSIDTAIKAANGENVEKTINIQNELVTPENVDQYIAKWKNK</sequence>
<dbReference type="PROSITE" id="PS51257">
    <property type="entry name" value="PROKAR_LIPOPROTEIN"/>
    <property type="match status" value="1"/>
</dbReference>
<dbReference type="Proteomes" id="UP000013523">
    <property type="component" value="Chromosome"/>
</dbReference>
<evidence type="ECO:0000256" key="3">
    <source>
        <dbReference type="ARBA" id="ARBA00022729"/>
    </source>
</evidence>
<proteinExistence type="inferred from homology"/>
<organism evidence="6 7">
    <name type="scientific">Clostridium pasteurianum BC1</name>
    <dbReference type="NCBI Taxonomy" id="86416"/>
    <lineage>
        <taxon>Bacteria</taxon>
        <taxon>Bacillati</taxon>
        <taxon>Bacillota</taxon>
        <taxon>Clostridia</taxon>
        <taxon>Eubacteriales</taxon>
        <taxon>Clostridiaceae</taxon>
        <taxon>Clostridium</taxon>
    </lineage>
</organism>
<evidence type="ECO:0000313" key="6">
    <source>
        <dbReference type="EMBL" id="AGK99006.1"/>
    </source>
</evidence>
<dbReference type="InterPro" id="IPR025997">
    <property type="entry name" value="SBP_2_dom"/>
</dbReference>
<feature type="chain" id="PRO_5004367544" evidence="4">
    <location>
        <begin position="24"/>
        <end position="319"/>
    </location>
</feature>
<evidence type="ECO:0000256" key="4">
    <source>
        <dbReference type="SAM" id="SignalP"/>
    </source>
</evidence>
<feature type="signal peptide" evidence="4">
    <location>
        <begin position="1"/>
        <end position="23"/>
    </location>
</feature>
<gene>
    <name evidence="6" type="ORF">Clopa_4285</name>
</gene>
<dbReference type="Pfam" id="PF13407">
    <property type="entry name" value="Peripla_BP_4"/>
    <property type="match status" value="1"/>
</dbReference>
<dbReference type="PANTHER" id="PTHR46847">
    <property type="entry name" value="D-ALLOSE-BINDING PERIPLASMIC PROTEIN-RELATED"/>
    <property type="match status" value="1"/>
</dbReference>
<dbReference type="Gene3D" id="3.40.50.2300">
    <property type="match status" value="2"/>
</dbReference>
<accession>R4KBG3</accession>
<evidence type="ECO:0000256" key="2">
    <source>
        <dbReference type="ARBA" id="ARBA00007639"/>
    </source>
</evidence>
<dbReference type="PANTHER" id="PTHR46847:SF1">
    <property type="entry name" value="D-ALLOSE-BINDING PERIPLASMIC PROTEIN-RELATED"/>
    <property type="match status" value="1"/>
</dbReference>
<protein>
    <submittedName>
        <fullName evidence="6">ABC-type sugar transport system, periplasmic component</fullName>
    </submittedName>
</protein>
<dbReference type="OrthoDB" id="9769193at2"/>
<reference evidence="6 7" key="1">
    <citation type="submission" date="2012-01" db="EMBL/GenBank/DDBJ databases">
        <title>Complete sequence of chromosome of Clostridium pasteurianum BC1.</title>
        <authorList>
            <consortium name="US DOE Joint Genome Institute"/>
            <person name="Lucas S."/>
            <person name="Han J."/>
            <person name="Lapidus A."/>
            <person name="Cheng J.-F."/>
            <person name="Goodwin L."/>
            <person name="Pitluck S."/>
            <person name="Peters L."/>
            <person name="Mikhailova N."/>
            <person name="Teshima H."/>
            <person name="Detter J.C."/>
            <person name="Han C."/>
            <person name="Tapia R."/>
            <person name="Land M."/>
            <person name="Hauser L."/>
            <person name="Kyrpides N."/>
            <person name="Ivanova N."/>
            <person name="Pagani I."/>
            <person name="Dunn J."/>
            <person name="Taghavi S."/>
            <person name="Francis A."/>
            <person name="van der Lelie D."/>
            <person name="Woyke T."/>
        </authorList>
    </citation>
    <scope>NUCLEOTIDE SEQUENCE [LARGE SCALE GENOMIC DNA]</scope>
    <source>
        <strain evidence="6 7">BC1</strain>
    </source>
</reference>
<evidence type="ECO:0000259" key="5">
    <source>
        <dbReference type="Pfam" id="PF13407"/>
    </source>
</evidence>
<dbReference type="eggNOG" id="COG1879">
    <property type="taxonomic scope" value="Bacteria"/>
</dbReference>
<dbReference type="GO" id="GO:0030313">
    <property type="term" value="C:cell envelope"/>
    <property type="evidence" value="ECO:0007669"/>
    <property type="project" value="UniProtKB-SubCell"/>
</dbReference>
<name>R4KBG3_CLOPA</name>
<keyword evidence="7" id="KW-1185">Reference proteome</keyword>
<dbReference type="AlphaFoldDB" id="R4KBG3"/>
<keyword evidence="6" id="KW-0762">Sugar transport</keyword>
<dbReference type="HOGENOM" id="CLU_037628_3_1_9"/>
<dbReference type="InterPro" id="IPR028082">
    <property type="entry name" value="Peripla_BP_I"/>
</dbReference>
<dbReference type="PATRIC" id="fig|86416.3.peg.4294"/>
<keyword evidence="3 4" id="KW-0732">Signal</keyword>
<evidence type="ECO:0000256" key="1">
    <source>
        <dbReference type="ARBA" id="ARBA00004196"/>
    </source>
</evidence>
<comment type="similarity">
    <text evidence="2">Belongs to the bacterial solute-binding protein 2 family.</text>
</comment>
<feature type="domain" description="Periplasmic binding protein" evidence="5">
    <location>
        <begin position="36"/>
        <end position="291"/>
    </location>
</feature>
<dbReference type="KEGG" id="cpas:Clopa_4285"/>
<dbReference type="SUPFAM" id="SSF53822">
    <property type="entry name" value="Periplasmic binding protein-like I"/>
    <property type="match status" value="1"/>
</dbReference>